<evidence type="ECO:0000256" key="1">
    <source>
        <dbReference type="ARBA" id="ARBA00005613"/>
    </source>
</evidence>
<feature type="region of interest" description="Disordered" evidence="4">
    <location>
        <begin position="130"/>
        <end position="155"/>
    </location>
</feature>
<dbReference type="InterPro" id="IPR004910">
    <property type="entry name" value="Yippee/Mis18/Cereblon"/>
</dbReference>
<dbReference type="InterPro" id="IPR034751">
    <property type="entry name" value="Yippee"/>
</dbReference>
<dbReference type="KEGG" id="clus:A9F13_29g00220"/>
<dbReference type="InterPro" id="IPR039058">
    <property type="entry name" value="Yippee_fam"/>
</dbReference>
<proteinExistence type="inferred from homology"/>
<dbReference type="PANTHER" id="PTHR13848">
    <property type="entry name" value="PROTEIN YIPPEE-LIKE CG15309-RELATED"/>
    <property type="match status" value="1"/>
</dbReference>
<dbReference type="AlphaFoldDB" id="A0AA91PV05"/>
<dbReference type="Pfam" id="PF03226">
    <property type="entry name" value="Yippee-Mis18"/>
    <property type="match status" value="1"/>
</dbReference>
<dbReference type="OMA" id="HESHMRT"/>
<sequence length="177" mass="19975">MGLKSTDFFENTSYEADTHIIVCNECSTHLCLSSLVLSDKFCSQSGDAYLVDRVINVQPDGEDRKTPMKTGVYLINKIRCSQCATTLGWLYKKSFSYSELYKEGKYVIERAFIHEIPNLSSNEALVRQARRSRRRRSSNMSSVSSSSDEVLPTPSSLDPMLRRALVGKDDDHVFVDA</sequence>
<evidence type="ECO:0000313" key="7">
    <source>
        <dbReference type="Proteomes" id="UP000195602"/>
    </source>
</evidence>
<accession>A0AA91PV05</accession>
<organism evidence="6 7">
    <name type="scientific">Clavispora lusitaniae</name>
    <name type="common">Candida lusitaniae</name>
    <dbReference type="NCBI Taxonomy" id="36911"/>
    <lineage>
        <taxon>Eukaryota</taxon>
        <taxon>Fungi</taxon>
        <taxon>Dikarya</taxon>
        <taxon>Ascomycota</taxon>
        <taxon>Saccharomycotina</taxon>
        <taxon>Pichiomycetes</taxon>
        <taxon>Metschnikowiaceae</taxon>
        <taxon>Clavispora</taxon>
    </lineage>
</organism>
<reference evidence="6 7" key="1">
    <citation type="submission" date="2017-04" db="EMBL/GenBank/DDBJ databases">
        <title>Draft genome of the yeast Clavispora lusitaniae type strain CBS 6936.</title>
        <authorList>
            <person name="Durrens P."/>
            <person name="Klopp C."/>
            <person name="Biteau N."/>
            <person name="Fitton-Ouhabi V."/>
            <person name="Dementhon K."/>
            <person name="Accoceberry I."/>
            <person name="Sherman D.J."/>
            <person name="Noel T."/>
        </authorList>
    </citation>
    <scope>NUCLEOTIDE SEQUENCE [LARGE SCALE GENOMIC DNA]</scope>
    <source>
        <strain evidence="6 7">CBS 6936</strain>
    </source>
</reference>
<evidence type="ECO:0000256" key="4">
    <source>
        <dbReference type="SAM" id="MobiDB-lite"/>
    </source>
</evidence>
<evidence type="ECO:0000259" key="5">
    <source>
        <dbReference type="PROSITE" id="PS51792"/>
    </source>
</evidence>
<comment type="similarity">
    <text evidence="1">Belongs to the yippee family.</text>
</comment>
<name>A0AA91PV05_CLALS</name>
<dbReference type="Proteomes" id="UP000195602">
    <property type="component" value="Unassembled WGS sequence"/>
</dbReference>
<evidence type="ECO:0000256" key="2">
    <source>
        <dbReference type="ARBA" id="ARBA00022723"/>
    </source>
</evidence>
<keyword evidence="3" id="KW-0862">Zinc</keyword>
<feature type="domain" description="Yippee" evidence="5">
    <location>
        <begin position="19"/>
        <end position="117"/>
    </location>
</feature>
<comment type="caution">
    <text evidence="6">The sequence shown here is derived from an EMBL/GenBank/DDBJ whole genome shotgun (WGS) entry which is preliminary data.</text>
</comment>
<keyword evidence="2" id="KW-0479">Metal-binding</keyword>
<gene>
    <name evidence="6" type="ORF">A9F13_29g00220</name>
</gene>
<evidence type="ECO:0000256" key="3">
    <source>
        <dbReference type="ARBA" id="ARBA00022833"/>
    </source>
</evidence>
<dbReference type="PROSITE" id="PS51792">
    <property type="entry name" value="YIPPEE"/>
    <property type="match status" value="1"/>
</dbReference>
<dbReference type="EMBL" id="LYUB02000029">
    <property type="protein sequence ID" value="OVF04012.1"/>
    <property type="molecule type" value="Genomic_DNA"/>
</dbReference>
<evidence type="ECO:0000313" key="6">
    <source>
        <dbReference type="EMBL" id="OVF04012.1"/>
    </source>
</evidence>
<protein>
    <recommendedName>
        <fullName evidence="5">Yippee domain-containing protein</fullName>
    </recommendedName>
</protein>
<dbReference type="GO" id="GO:0046872">
    <property type="term" value="F:metal ion binding"/>
    <property type="evidence" value="ECO:0007669"/>
    <property type="project" value="UniProtKB-KW"/>
</dbReference>
<feature type="compositionally biased region" description="Low complexity" evidence="4">
    <location>
        <begin position="138"/>
        <end position="147"/>
    </location>
</feature>